<evidence type="ECO:0000313" key="5">
    <source>
        <dbReference type="Proteomes" id="UP000265431"/>
    </source>
</evidence>
<dbReference type="SUPFAM" id="SSF50249">
    <property type="entry name" value="Nucleic acid-binding proteins"/>
    <property type="match status" value="1"/>
</dbReference>
<sequence>MTVSTTSPVGILAFGAYVPRRRLQRSAIHAVNKWYAPGLGGSAKGEKAIGNWDEDPITMAVEAGRDCLTGLDRASVDALRLASTTLPNADRSNSGVVKEALTLSDQLEATDAGGSQKAGTSALLQALSSDQTSLVIASEQRLARAASPAEMSYGEAAASLLVGTGDVIANCIGRYSVTVDFVDHFRESGARFDYDWESRWVRDEGIVKIAGQAIIDALDAAGVEPSSVTHSAIAISAPGAAAKLIKSAGIDPKTLVDNQIATIGHTGTAYPLMLLVAALQKAQPGDRILVTSFGQGTDVLVFEVTDAITKLPARLGVEGWLAEKVEDTNYQRYLFHRGLVETETGMRAEGDQKQPGTTLYRQRKTVLGLVGGKCTETGAVQFPKSDISVSPNNRTQFTQEDYPMAELPVRVVTYTADSLTFSPDPPTFYGNIDFEGGGRLTAEFTDVTANDVEVGQEMRMVFRIKSKDTLRGFTKYFWKAAPRPTSQRKGG</sequence>
<dbReference type="SUPFAM" id="SSF53901">
    <property type="entry name" value="Thiolase-like"/>
    <property type="match status" value="2"/>
</dbReference>
<dbReference type="OrthoDB" id="8771453at2"/>
<dbReference type="Pfam" id="PF08541">
    <property type="entry name" value="ACP_syn_III_C"/>
    <property type="match status" value="1"/>
</dbReference>
<evidence type="ECO:0000259" key="3">
    <source>
        <dbReference type="Pfam" id="PF08541"/>
    </source>
</evidence>
<keyword evidence="5" id="KW-1185">Reference proteome</keyword>
<dbReference type="InterPro" id="IPR002878">
    <property type="entry name" value="ChsH2_C"/>
</dbReference>
<organism evidence="4 5">
    <name type="scientific">Henriciella barbarensis</name>
    <dbReference type="NCBI Taxonomy" id="86342"/>
    <lineage>
        <taxon>Bacteria</taxon>
        <taxon>Pseudomonadati</taxon>
        <taxon>Pseudomonadota</taxon>
        <taxon>Alphaproteobacteria</taxon>
        <taxon>Hyphomonadales</taxon>
        <taxon>Hyphomonadaceae</taxon>
        <taxon>Henriciella</taxon>
    </lineage>
</organism>
<feature type="domain" description="ChsH2 C-terminal OB-fold" evidence="2">
    <location>
        <begin position="411"/>
        <end position="463"/>
    </location>
</feature>
<dbReference type="GO" id="GO:0016746">
    <property type="term" value="F:acyltransferase activity"/>
    <property type="evidence" value="ECO:0007669"/>
    <property type="project" value="UniProtKB-KW"/>
</dbReference>
<evidence type="ECO:0000259" key="2">
    <source>
        <dbReference type="Pfam" id="PF01796"/>
    </source>
</evidence>
<dbReference type="Proteomes" id="UP000265431">
    <property type="component" value="Unassembled WGS sequence"/>
</dbReference>
<accession>A0A399R445</accession>
<dbReference type="AlphaFoldDB" id="A0A399R445"/>
<dbReference type="Gene3D" id="3.40.47.10">
    <property type="match status" value="2"/>
</dbReference>
<evidence type="ECO:0000313" key="4">
    <source>
        <dbReference type="EMBL" id="RIJ24627.1"/>
    </source>
</evidence>
<dbReference type="InterPro" id="IPR016039">
    <property type="entry name" value="Thiolase-like"/>
</dbReference>
<comment type="caution">
    <text evidence="4">The sequence shown here is derived from an EMBL/GenBank/DDBJ whole genome shotgun (WGS) entry which is preliminary data.</text>
</comment>
<feature type="domain" description="Beta-ketoacyl-[acyl-carrier-protein] synthase III C-terminal" evidence="3">
    <location>
        <begin position="218"/>
        <end position="297"/>
    </location>
</feature>
<evidence type="ECO:0000256" key="1">
    <source>
        <dbReference type="ARBA" id="ARBA00022679"/>
    </source>
</evidence>
<reference evidence="4 5" key="1">
    <citation type="submission" date="2018-08" db="EMBL/GenBank/DDBJ databases">
        <title>Henriciella mobilis sp. nov., isolated from seawater.</title>
        <authorList>
            <person name="Cheng H."/>
            <person name="Wu Y.-H."/>
            <person name="Xu X.-W."/>
            <person name="Guo L.-L."/>
        </authorList>
    </citation>
    <scope>NUCLEOTIDE SEQUENCE [LARGE SCALE GENOMIC DNA]</scope>
    <source>
        <strain evidence="4 5">CCUG66934</strain>
    </source>
</reference>
<dbReference type="EMBL" id="QWGB01000005">
    <property type="protein sequence ID" value="RIJ24627.1"/>
    <property type="molecule type" value="Genomic_DNA"/>
</dbReference>
<keyword evidence="1" id="KW-0808">Transferase</keyword>
<dbReference type="CDD" id="cd00827">
    <property type="entry name" value="init_cond_enzymes"/>
    <property type="match status" value="1"/>
</dbReference>
<dbReference type="InterPro" id="IPR012340">
    <property type="entry name" value="NA-bd_OB-fold"/>
</dbReference>
<gene>
    <name evidence="4" type="ORF">D1224_10500</name>
</gene>
<protein>
    <submittedName>
        <fullName evidence="4">Hydroxymethylglutaryl-CoA synthase family protein</fullName>
    </submittedName>
</protein>
<proteinExistence type="predicted"/>
<dbReference type="RefSeq" id="WP_119379816.1">
    <property type="nucleotide sequence ID" value="NZ_QWGB01000005.1"/>
</dbReference>
<name>A0A399R445_9PROT</name>
<dbReference type="Pfam" id="PF01796">
    <property type="entry name" value="OB_ChsH2_C"/>
    <property type="match status" value="1"/>
</dbReference>
<dbReference type="InterPro" id="IPR013747">
    <property type="entry name" value="ACP_syn_III_C"/>
</dbReference>